<keyword evidence="1" id="KW-0812">Transmembrane</keyword>
<reference evidence="2" key="1">
    <citation type="submission" date="2022-04" db="EMBL/GenBank/DDBJ databases">
        <title>Carnegiea gigantea Genome sequencing and assembly v2.</title>
        <authorList>
            <person name="Copetti D."/>
            <person name="Sanderson M.J."/>
            <person name="Burquez A."/>
            <person name="Wojciechowski M.F."/>
        </authorList>
    </citation>
    <scope>NUCLEOTIDE SEQUENCE</scope>
    <source>
        <strain evidence="2">SGP5-SGP5p</strain>
        <tissue evidence="2">Aerial part</tissue>
    </source>
</reference>
<sequence>MPINCMDFRKIGKDRIEHVWNIVQQGSFLFPEGKELRQSFTKTLVASWSWNKCKLEREKFNEKSINEALNSSPTIIPREPDKLELFKATHKPKRLETILNVAATLVCYLFLFLTFFFIFSPKLETSFAHFCSFPIHCYIISFHLIIWFLDMPNFMTLNDLNLNVVIETWRQVGEGEQIHRFFLRFGLMLCNFLSLILSFSLVK</sequence>
<proteinExistence type="predicted"/>
<dbReference type="Proteomes" id="UP001153076">
    <property type="component" value="Unassembled WGS sequence"/>
</dbReference>
<name>A0A9Q1K3N0_9CARY</name>
<evidence type="ECO:0000256" key="1">
    <source>
        <dbReference type="SAM" id="Phobius"/>
    </source>
</evidence>
<keyword evidence="1" id="KW-1133">Transmembrane helix</keyword>
<gene>
    <name evidence="2" type="ORF">Cgig2_010028</name>
</gene>
<feature type="transmembrane region" description="Helical" evidence="1">
    <location>
        <begin position="126"/>
        <end position="149"/>
    </location>
</feature>
<feature type="transmembrane region" description="Helical" evidence="1">
    <location>
        <begin position="97"/>
        <end position="120"/>
    </location>
</feature>
<comment type="caution">
    <text evidence="2">The sequence shown here is derived from an EMBL/GenBank/DDBJ whole genome shotgun (WGS) entry which is preliminary data.</text>
</comment>
<accession>A0A9Q1K3N0</accession>
<evidence type="ECO:0000313" key="3">
    <source>
        <dbReference type="Proteomes" id="UP001153076"/>
    </source>
</evidence>
<keyword evidence="3" id="KW-1185">Reference proteome</keyword>
<feature type="transmembrane region" description="Helical" evidence="1">
    <location>
        <begin position="181"/>
        <end position="202"/>
    </location>
</feature>
<organism evidence="2 3">
    <name type="scientific">Carnegiea gigantea</name>
    <dbReference type="NCBI Taxonomy" id="171969"/>
    <lineage>
        <taxon>Eukaryota</taxon>
        <taxon>Viridiplantae</taxon>
        <taxon>Streptophyta</taxon>
        <taxon>Embryophyta</taxon>
        <taxon>Tracheophyta</taxon>
        <taxon>Spermatophyta</taxon>
        <taxon>Magnoliopsida</taxon>
        <taxon>eudicotyledons</taxon>
        <taxon>Gunneridae</taxon>
        <taxon>Pentapetalae</taxon>
        <taxon>Caryophyllales</taxon>
        <taxon>Cactineae</taxon>
        <taxon>Cactaceae</taxon>
        <taxon>Cactoideae</taxon>
        <taxon>Echinocereeae</taxon>
        <taxon>Carnegiea</taxon>
    </lineage>
</organism>
<dbReference type="EMBL" id="JAKOGI010000376">
    <property type="protein sequence ID" value="KAJ8435909.1"/>
    <property type="molecule type" value="Genomic_DNA"/>
</dbReference>
<dbReference type="AlphaFoldDB" id="A0A9Q1K3N0"/>
<keyword evidence="1" id="KW-0472">Membrane</keyword>
<evidence type="ECO:0000313" key="2">
    <source>
        <dbReference type="EMBL" id="KAJ8435909.1"/>
    </source>
</evidence>
<protein>
    <submittedName>
        <fullName evidence="2">Uncharacterized protein</fullName>
    </submittedName>
</protein>